<dbReference type="SUPFAM" id="SSF54106">
    <property type="entry name" value="LysM domain"/>
    <property type="match status" value="2"/>
</dbReference>
<keyword evidence="3" id="KW-0326">Glycosidase</keyword>
<evidence type="ECO:0000256" key="3">
    <source>
        <dbReference type="ARBA" id="ARBA00023295"/>
    </source>
</evidence>
<dbReference type="RefSeq" id="WP_172144536.1">
    <property type="nucleotide sequence ID" value="NZ_JAAIIJ010000009.1"/>
</dbReference>
<dbReference type="InterPro" id="IPR018077">
    <property type="entry name" value="Glyco_hydro_fam25_subgr"/>
</dbReference>
<dbReference type="Proteomes" id="UP000553756">
    <property type="component" value="Unassembled WGS sequence"/>
</dbReference>
<evidence type="ECO:0000313" key="6">
    <source>
        <dbReference type="EMBL" id="NMN01958.1"/>
    </source>
</evidence>
<dbReference type="Pfam" id="PF01476">
    <property type="entry name" value="LysM"/>
    <property type="match status" value="2"/>
</dbReference>
<dbReference type="PANTHER" id="PTHR33734">
    <property type="entry name" value="LYSM DOMAIN-CONTAINING GPI-ANCHORED PROTEIN 2"/>
    <property type="match status" value="1"/>
</dbReference>
<feature type="domain" description="LysM" evidence="5">
    <location>
        <begin position="280"/>
        <end position="324"/>
    </location>
</feature>
<evidence type="ECO:0000313" key="7">
    <source>
        <dbReference type="Proteomes" id="UP000553756"/>
    </source>
</evidence>
<dbReference type="InterPro" id="IPR002053">
    <property type="entry name" value="Glyco_hydro_25"/>
</dbReference>
<accession>A0ABX1SZX4</accession>
<proteinExistence type="inferred from homology"/>
<evidence type="ECO:0000256" key="1">
    <source>
        <dbReference type="ARBA" id="ARBA00010646"/>
    </source>
</evidence>
<dbReference type="InterPro" id="IPR018392">
    <property type="entry name" value="LysM"/>
</dbReference>
<evidence type="ECO:0000256" key="4">
    <source>
        <dbReference type="SAM" id="MobiDB-lite"/>
    </source>
</evidence>
<dbReference type="Pfam" id="PF01183">
    <property type="entry name" value="Glyco_hydro_25"/>
    <property type="match status" value="1"/>
</dbReference>
<dbReference type="PROSITE" id="PS51782">
    <property type="entry name" value="LYSM"/>
    <property type="match status" value="2"/>
</dbReference>
<evidence type="ECO:0000256" key="2">
    <source>
        <dbReference type="ARBA" id="ARBA00022801"/>
    </source>
</evidence>
<keyword evidence="7" id="KW-1185">Reference proteome</keyword>
<comment type="similarity">
    <text evidence="1">Belongs to the glycosyl hydrolase 25 family.</text>
</comment>
<gene>
    <name evidence="6" type="ORF">G1C94_0579</name>
</gene>
<dbReference type="PROSITE" id="PS51904">
    <property type="entry name" value="GLYCOSYL_HYDROL_F25_2"/>
    <property type="match status" value="1"/>
</dbReference>
<dbReference type="Gene3D" id="3.10.350.10">
    <property type="entry name" value="LysM domain"/>
    <property type="match status" value="2"/>
</dbReference>
<dbReference type="Gene3D" id="3.20.20.80">
    <property type="entry name" value="Glycosidases"/>
    <property type="match status" value="1"/>
</dbReference>
<comment type="caution">
    <text evidence="6">The sequence shown here is derived from an EMBL/GenBank/DDBJ whole genome shotgun (WGS) entry which is preliminary data.</text>
</comment>
<dbReference type="InterPro" id="IPR036779">
    <property type="entry name" value="LysM_dom_sf"/>
</dbReference>
<dbReference type="SMART" id="SM00641">
    <property type="entry name" value="Glyco_25"/>
    <property type="match status" value="1"/>
</dbReference>
<dbReference type="InterPro" id="IPR017853">
    <property type="entry name" value="GH"/>
</dbReference>
<dbReference type="SMART" id="SM00257">
    <property type="entry name" value="LysM"/>
    <property type="match status" value="2"/>
</dbReference>
<sequence>MTLQGIDISSAQTGIDLSAVPCDFVIVKATQGTGYINPDCARAVEQARGLDKLFGVYHYIGGGDAVGEANYFVDNCQGWVGKGVLALDWESDENSAWGDESYLDAVVSQVVARTGIPPMIYVEESRYGPVRSVADRHNCGMWVAEYASENATGYQDTPWNEGTYECAIRQYTSSGQLNGWGENLDLNKFYGDRSAWNRYATGGANMNAAPSAPTPAPAPAPAQSGTTYTVQPGDTLSAIAARFGVSIGDISGYRSGNPNLIFPGEVLTISGARGGANASTTYTVQPGDTLSGIAAKFGTSWQHLQQINGIADANLIYPGQTLIIN</sequence>
<dbReference type="SUPFAM" id="SSF51445">
    <property type="entry name" value="(Trans)glycosidases"/>
    <property type="match status" value="1"/>
</dbReference>
<protein>
    <submittedName>
        <fullName evidence="6">LysM domain-containing protein</fullName>
    </submittedName>
</protein>
<feature type="region of interest" description="Disordered" evidence="4">
    <location>
        <begin position="207"/>
        <end position="227"/>
    </location>
</feature>
<reference evidence="6 7" key="1">
    <citation type="submission" date="2020-02" db="EMBL/GenBank/DDBJ databases">
        <title>Characterization of phylogenetic diversity of novel bifidobacterial species isolated in Czech ZOOs.</title>
        <authorList>
            <person name="Lugli G.A."/>
            <person name="Vera N.B."/>
            <person name="Ventura M."/>
        </authorList>
    </citation>
    <scope>NUCLEOTIDE SEQUENCE [LARGE SCALE GENOMIC DNA]</scope>
    <source>
        <strain evidence="6 7">DSM 109963</strain>
    </source>
</reference>
<name>A0ABX1SZX4_9BIFI</name>
<feature type="domain" description="LysM" evidence="5">
    <location>
        <begin position="226"/>
        <end position="269"/>
    </location>
</feature>
<evidence type="ECO:0000259" key="5">
    <source>
        <dbReference type="PROSITE" id="PS51782"/>
    </source>
</evidence>
<organism evidence="6 7">
    <name type="scientific">Bifidobacterium panos</name>
    <dbReference type="NCBI Taxonomy" id="2675321"/>
    <lineage>
        <taxon>Bacteria</taxon>
        <taxon>Bacillati</taxon>
        <taxon>Actinomycetota</taxon>
        <taxon>Actinomycetes</taxon>
        <taxon>Bifidobacteriales</taxon>
        <taxon>Bifidobacteriaceae</taxon>
        <taxon>Bifidobacterium</taxon>
    </lineage>
</organism>
<keyword evidence="2" id="KW-0378">Hydrolase</keyword>
<dbReference type="CDD" id="cd00118">
    <property type="entry name" value="LysM"/>
    <property type="match status" value="2"/>
</dbReference>
<dbReference type="EMBL" id="JAAIIJ010000009">
    <property type="protein sequence ID" value="NMN01958.1"/>
    <property type="molecule type" value="Genomic_DNA"/>
</dbReference>
<dbReference type="PANTHER" id="PTHR33734:SF22">
    <property type="entry name" value="MEMBRANE-BOUND LYTIC MUREIN TRANSGLYCOSYLASE D"/>
    <property type="match status" value="1"/>
</dbReference>